<dbReference type="FunFam" id="3.40.50.10190:FF:000011">
    <property type="entry name" value="DNA repair protein REV1"/>
    <property type="match status" value="1"/>
</dbReference>
<dbReference type="STRING" id="6832.A0A553N8P2"/>
<keyword evidence="20" id="KW-1185">Reference proteome</keyword>
<dbReference type="Pfam" id="PF16589">
    <property type="entry name" value="BRCT_2"/>
    <property type="match status" value="1"/>
</dbReference>
<dbReference type="Pfam" id="PF00817">
    <property type="entry name" value="IMS"/>
    <property type="match status" value="1"/>
</dbReference>
<dbReference type="Gene3D" id="3.40.50.10190">
    <property type="entry name" value="BRCT domain"/>
    <property type="match status" value="1"/>
</dbReference>
<protein>
    <recommendedName>
        <fullName evidence="4">DNA repair protein REV1</fullName>
    </recommendedName>
</protein>
<dbReference type="InterPro" id="IPR043128">
    <property type="entry name" value="Rev_trsase/Diguanyl_cyclase"/>
</dbReference>
<dbReference type="Pfam" id="PF11538">
    <property type="entry name" value="Snurportin1"/>
    <property type="match status" value="1"/>
</dbReference>
<dbReference type="Gene3D" id="3.30.1490.100">
    <property type="entry name" value="DNA polymerase, Y-family, little finger domain"/>
    <property type="match status" value="1"/>
</dbReference>
<proteinExistence type="inferred from homology"/>
<feature type="compositionally biased region" description="Low complexity" evidence="15">
    <location>
        <begin position="1204"/>
        <end position="1213"/>
    </location>
</feature>
<reference evidence="19 20" key="1">
    <citation type="journal article" date="2018" name="Nat. Ecol. Evol.">
        <title>Genomic signatures of mitonuclear coevolution across populations of Tigriopus californicus.</title>
        <authorList>
            <person name="Barreto F.S."/>
            <person name="Watson E.T."/>
            <person name="Lima T.G."/>
            <person name="Willett C.S."/>
            <person name="Edmands S."/>
            <person name="Li W."/>
            <person name="Burton R.S."/>
        </authorList>
    </citation>
    <scope>NUCLEOTIDE SEQUENCE [LARGE SCALE GENOMIC DNA]</scope>
    <source>
        <strain evidence="19 20">San Diego</strain>
    </source>
</reference>
<feature type="compositionally biased region" description="Polar residues" evidence="15">
    <location>
        <begin position="561"/>
        <end position="582"/>
    </location>
</feature>
<evidence type="ECO:0000256" key="3">
    <source>
        <dbReference type="ARBA" id="ARBA00010945"/>
    </source>
</evidence>
<dbReference type="PROSITE" id="PS51214">
    <property type="entry name" value="IBB"/>
    <property type="match status" value="1"/>
</dbReference>
<dbReference type="Pfam" id="PF21999">
    <property type="entry name" value="IMS_HHH_1"/>
    <property type="match status" value="1"/>
</dbReference>
<dbReference type="InterPro" id="IPR036775">
    <property type="entry name" value="DNA_pol_Y-fam_lit_finger_sf"/>
</dbReference>
<keyword evidence="13" id="KW-0539">Nucleus</keyword>
<dbReference type="Gene3D" id="3.40.1170.60">
    <property type="match status" value="2"/>
</dbReference>
<dbReference type="GO" id="GO:0005634">
    <property type="term" value="C:nucleus"/>
    <property type="evidence" value="ECO:0007669"/>
    <property type="project" value="UniProtKB-SubCell"/>
</dbReference>
<dbReference type="Pfam" id="PF21974">
    <property type="entry name" value="SPN1_m3Gcap_bd"/>
    <property type="match status" value="1"/>
</dbReference>
<keyword evidence="10" id="KW-0460">Magnesium</keyword>
<dbReference type="Gene3D" id="3.30.470.30">
    <property type="entry name" value="DNA ligase/mRNA capping enzyme"/>
    <property type="match status" value="1"/>
</dbReference>
<evidence type="ECO:0000256" key="10">
    <source>
        <dbReference type="ARBA" id="ARBA00022842"/>
    </source>
</evidence>
<feature type="domain" description="IBB" evidence="18">
    <location>
        <begin position="20"/>
        <end position="84"/>
    </location>
</feature>
<feature type="domain" description="UmuC" evidence="17">
    <location>
        <begin position="646"/>
        <end position="873"/>
    </location>
</feature>
<feature type="compositionally biased region" description="Polar residues" evidence="15">
    <location>
        <begin position="1146"/>
        <end position="1160"/>
    </location>
</feature>
<feature type="region of interest" description="Disordered" evidence="15">
    <location>
        <begin position="525"/>
        <end position="582"/>
    </location>
</feature>
<dbReference type="SUPFAM" id="SSF52113">
    <property type="entry name" value="BRCT domain"/>
    <property type="match status" value="1"/>
</dbReference>
<dbReference type="OMA" id="EELHKCF"/>
<evidence type="ECO:0000259" key="18">
    <source>
        <dbReference type="PROSITE" id="PS51214"/>
    </source>
</evidence>
<feature type="domain" description="BRCT" evidence="16">
    <location>
        <begin position="428"/>
        <end position="516"/>
    </location>
</feature>
<dbReference type="InterPro" id="IPR001357">
    <property type="entry name" value="BRCT_dom"/>
</dbReference>
<gene>
    <name evidence="19" type="ORF">TCAL_06254</name>
</gene>
<dbReference type="GO" id="GO:0003684">
    <property type="term" value="F:damaged DNA binding"/>
    <property type="evidence" value="ECO:0007669"/>
    <property type="project" value="InterPro"/>
</dbReference>
<feature type="region of interest" description="Disordered" evidence="15">
    <location>
        <begin position="28"/>
        <end position="55"/>
    </location>
</feature>
<dbReference type="GO" id="GO:0017125">
    <property type="term" value="F:deoxycytidyl transferase activity"/>
    <property type="evidence" value="ECO:0007669"/>
    <property type="project" value="TreeGrafter"/>
</dbReference>
<keyword evidence="8" id="KW-0479">Metal-binding</keyword>
<dbReference type="PANTHER" id="PTHR45990">
    <property type="entry name" value="DNA REPAIR PROTEIN REV1"/>
    <property type="match status" value="1"/>
</dbReference>
<dbReference type="GO" id="GO:0003887">
    <property type="term" value="F:DNA-directed DNA polymerase activity"/>
    <property type="evidence" value="ECO:0007669"/>
    <property type="project" value="InterPro"/>
</dbReference>
<evidence type="ECO:0000256" key="4">
    <source>
        <dbReference type="ARBA" id="ARBA00020399"/>
    </source>
</evidence>
<dbReference type="SUPFAM" id="SSF100879">
    <property type="entry name" value="Lesion bypass DNA polymerase (Y-family), little finger domain"/>
    <property type="match status" value="1"/>
</dbReference>
<dbReference type="InterPro" id="IPR043502">
    <property type="entry name" value="DNA/RNA_pol_sf"/>
</dbReference>
<dbReference type="SUPFAM" id="SSF56091">
    <property type="entry name" value="DNA ligase/mRNA capping enzyme, catalytic domain"/>
    <property type="match status" value="1"/>
</dbReference>
<dbReference type="SUPFAM" id="SSF56672">
    <property type="entry name" value="DNA/RNA polymerases"/>
    <property type="match status" value="1"/>
</dbReference>
<evidence type="ECO:0000256" key="6">
    <source>
        <dbReference type="ARBA" id="ARBA00022679"/>
    </source>
</evidence>
<evidence type="ECO:0000256" key="13">
    <source>
        <dbReference type="ARBA" id="ARBA00023242"/>
    </source>
</evidence>
<dbReference type="Gene3D" id="1.20.58.1280">
    <property type="entry name" value="DNA repair protein Rev1, C-terminal domain"/>
    <property type="match status" value="1"/>
</dbReference>
<dbReference type="InterPro" id="IPR017961">
    <property type="entry name" value="DNA_pol_Y-fam_little_finger"/>
</dbReference>
<evidence type="ECO:0000259" key="17">
    <source>
        <dbReference type="PROSITE" id="PS50173"/>
    </source>
</evidence>
<keyword evidence="14" id="KW-0813">Transport</keyword>
<evidence type="ECO:0000256" key="7">
    <source>
        <dbReference type="ARBA" id="ARBA00022695"/>
    </source>
</evidence>
<dbReference type="GO" id="GO:0006281">
    <property type="term" value="P:DNA repair"/>
    <property type="evidence" value="ECO:0007669"/>
    <property type="project" value="UniProtKB-KW"/>
</dbReference>
<evidence type="ECO:0000256" key="12">
    <source>
        <dbReference type="ARBA" id="ARBA00023204"/>
    </source>
</evidence>
<comment type="cofactor">
    <cofactor evidence="1">
        <name>Mg(2+)</name>
        <dbReference type="ChEBI" id="CHEBI:18420"/>
    </cofactor>
</comment>
<dbReference type="InterPro" id="IPR001126">
    <property type="entry name" value="UmuC"/>
</dbReference>
<feature type="region of interest" description="Disordered" evidence="15">
    <location>
        <begin position="335"/>
        <end position="370"/>
    </location>
</feature>
<evidence type="ECO:0000256" key="5">
    <source>
        <dbReference type="ARBA" id="ARBA00022634"/>
    </source>
</evidence>
<dbReference type="PROSITE" id="PS50173">
    <property type="entry name" value="UMUC"/>
    <property type="match status" value="1"/>
</dbReference>
<comment type="caution">
    <text evidence="19">The sequence shown here is derived from an EMBL/GenBank/DDBJ whole genome shotgun (WGS) entry which is preliminary data.</text>
</comment>
<dbReference type="InterPro" id="IPR047857">
    <property type="entry name" value="Snurportin1_C"/>
</dbReference>
<dbReference type="GO" id="GO:0006606">
    <property type="term" value="P:protein import into nucleus"/>
    <property type="evidence" value="ECO:0007669"/>
    <property type="project" value="InterPro"/>
</dbReference>
<dbReference type="Proteomes" id="UP000318571">
    <property type="component" value="Chromosome 8"/>
</dbReference>
<evidence type="ECO:0000256" key="14">
    <source>
        <dbReference type="PROSITE-ProRule" id="PRU00561"/>
    </source>
</evidence>
<feature type="compositionally biased region" description="Basic and acidic residues" evidence="15">
    <location>
        <begin position="1246"/>
        <end position="1261"/>
    </location>
</feature>
<evidence type="ECO:0000313" key="20">
    <source>
        <dbReference type="Proteomes" id="UP000318571"/>
    </source>
</evidence>
<feature type="region of interest" description="Disordered" evidence="15">
    <location>
        <begin position="1200"/>
        <end position="1261"/>
    </location>
</feature>
<dbReference type="Gene3D" id="3.30.70.270">
    <property type="match status" value="2"/>
</dbReference>
<name>A0A553N8P2_TIGCA</name>
<evidence type="ECO:0000256" key="8">
    <source>
        <dbReference type="ARBA" id="ARBA00022723"/>
    </source>
</evidence>
<dbReference type="Gene3D" id="1.10.150.20">
    <property type="entry name" value="5' to 3' exonuclease, C-terminal subdomain"/>
    <property type="match status" value="1"/>
</dbReference>
<dbReference type="InterPro" id="IPR002652">
    <property type="entry name" value="Importin-a_IBB"/>
</dbReference>
<feature type="region of interest" description="Disordered" evidence="15">
    <location>
        <begin position="76"/>
        <end position="106"/>
    </location>
</feature>
<dbReference type="Pfam" id="PF16727">
    <property type="entry name" value="REV1_C"/>
    <property type="match status" value="1"/>
</dbReference>
<evidence type="ECO:0000256" key="9">
    <source>
        <dbReference type="ARBA" id="ARBA00022763"/>
    </source>
</evidence>
<comment type="similarity">
    <text evidence="3">Belongs to the DNA polymerase type-Y family.</text>
</comment>
<keyword evidence="5" id="KW-0237">DNA synthesis</keyword>
<dbReference type="InterPro" id="IPR038401">
    <property type="entry name" value="Rev1_C_sf"/>
</dbReference>
<dbReference type="CDD" id="cd01701">
    <property type="entry name" value="PolY_Rev1"/>
    <property type="match status" value="1"/>
</dbReference>
<keyword evidence="9" id="KW-0227">DNA damage</keyword>
<evidence type="ECO:0000313" key="19">
    <source>
        <dbReference type="EMBL" id="TRY61780.1"/>
    </source>
</evidence>
<keyword evidence="12" id="KW-0234">DNA repair</keyword>
<dbReference type="Gene3D" id="6.10.250.1490">
    <property type="match status" value="1"/>
</dbReference>
<dbReference type="InterPro" id="IPR053848">
    <property type="entry name" value="IMS_HHH_1"/>
</dbReference>
<dbReference type="CDD" id="cd17719">
    <property type="entry name" value="BRCT_Rev1"/>
    <property type="match status" value="1"/>
</dbReference>
<keyword evidence="6" id="KW-0808">Transferase</keyword>
<feature type="compositionally biased region" description="Acidic residues" evidence="15">
    <location>
        <begin position="82"/>
        <end position="93"/>
    </location>
</feature>
<evidence type="ECO:0000259" key="16">
    <source>
        <dbReference type="PROSITE" id="PS50172"/>
    </source>
</evidence>
<evidence type="ECO:0000256" key="15">
    <source>
        <dbReference type="SAM" id="MobiDB-lite"/>
    </source>
</evidence>
<dbReference type="SMART" id="SM00292">
    <property type="entry name" value="BRCT"/>
    <property type="match status" value="1"/>
</dbReference>
<dbReference type="InterPro" id="IPR036420">
    <property type="entry name" value="BRCT_dom_sf"/>
</dbReference>
<dbReference type="CDD" id="cd09232">
    <property type="entry name" value="Snurportin-1_C"/>
    <property type="match status" value="1"/>
</dbReference>
<sequence>MAQAADPDPVAALTASLAADFGVSHILNDPTRPHPRFAQYKSHGSHTREAAQAQRRAQLLAAQKQQRQAAVNWARDLTATDSDQDDDEDDPPEAMDTAVQPRSKPRSTFRDRLMLSEWMVDVPADLGQSWLYVLVPEGRRNLVVAGRGQTSAYARHGRKVSQFPSALPGGNRRQRPPHHMVTLLDCIYSPTGRCYYVLDVLVWNGHEYLGCESEFRFFWLKQKAAECPAMGVVSDINPIPFRLLPEGPADLESLTRAVHDPWPFSDNLDGILFYHKQLHYLPGHTPLVGWLKPYMLPEMLQITVPPALRSLAPSDYVNSQQYMADFDAGVYHKTKGKSTPSQLTRPSLGMEVPEPVAQPHDSTNSPSARVESIDHDCHYRDMSRGGGRGRKKWRSDNGFEAWGGYMAAKIAKLEGQFSTDAQNEDDGDEKGLFHGIAIFVNGYTSPSADQLKRIMMMNGGTFHHYFNAKKTTHIIATNLPDTKVKNLKGNEPICHPRWISESLQAGKVLDYRKYLLYSAQTTTQPKLNFPSSTANPPPKPIEPEKPHDLPMGPAEPVDTDGMSSSSPLRQNQVDPEVSGSSKALNATDSRFLGEFYNNSRLHHISTMGANFKRYVNELRDKHDGNFPDRHLLPVSPDFKPGSDPVFMHIDMDCFFVSVGLRQRPDLLGKPVAVAHAKGAKSIDENTAKIRKTERSYYQNHFAGLPQNRSKEIETTAEDLVEFSSMSELASVSYEAREFGVKNGMFLGPALALCPNLKTIPYDFEGYNQVAYTLYDTVAKYTLDIQAVSCDEMLVDITEVISSCRIDPLDFAQEVRTQIQNATQCHASVGLGPNLLLARMATRQAKPNGKFHLSKEDSWEFMKSIPVRDLPGVGRKMKYKMQDLNVATCGDLQSLSLSKLQKEFGAKTGQSLHNFCRGLDDRELNVAQERKSVSAEVNYGIRFKSQEDCSKFLEQLSGEVAQRLEKLGVRGKTVTLKLMIRSAKAPEVTSKFMGHGICDSVAKTSTLSTCTNDKKIIFREVSMLCRQLTDKFEDLRGLGVQIGKLDGNTTGINPGKPGQAKTGTKSILNFVQKVDVPKVIPLRNPPLPPPPPPPPVPLLSSSNSSIDPCTSFSQIDMDVYESLPEDIKQELESLKSTKSGQPKILESNPSLPHSNPKQSSDIMTFSQLDPEFLAALPEEMVDELREQYSRSSLPAPETAFDMIMKPKAAPTTPVKTPPKKRGRPPKNSPRFIKRSRNSNPAITPPKISKDVQIEGDSSRDAPMEEEVVIPEKTQANLEGFRDMADLRTVLGQWLTTDIPTPDDTSTVAAFFQELIDEKDLEKVSFLLKLIHRLTRSKSGDWKRAYTLIVEKVQMTMIEHYGYQLSTNNGD</sequence>
<evidence type="ECO:0000256" key="1">
    <source>
        <dbReference type="ARBA" id="ARBA00001946"/>
    </source>
</evidence>
<dbReference type="FunFam" id="3.30.1490.100:FF:000001">
    <property type="entry name" value="DNA repair protein REV1"/>
    <property type="match status" value="1"/>
</dbReference>
<dbReference type="GO" id="GO:0042276">
    <property type="term" value="P:error-prone translesion synthesis"/>
    <property type="evidence" value="ECO:0007669"/>
    <property type="project" value="TreeGrafter"/>
</dbReference>
<dbReference type="InterPro" id="IPR031991">
    <property type="entry name" value="Rev1_C"/>
</dbReference>
<dbReference type="GO" id="GO:0070987">
    <property type="term" value="P:error-free translesion synthesis"/>
    <property type="evidence" value="ECO:0007669"/>
    <property type="project" value="TreeGrafter"/>
</dbReference>
<dbReference type="GO" id="GO:0046872">
    <property type="term" value="F:metal ion binding"/>
    <property type="evidence" value="ECO:0007669"/>
    <property type="project" value="UniProtKB-KW"/>
</dbReference>
<feature type="compositionally biased region" description="Polar residues" evidence="15">
    <location>
        <begin position="525"/>
        <end position="534"/>
    </location>
</feature>
<comment type="subcellular location">
    <subcellularLocation>
        <location evidence="2">Nucleus</location>
    </subcellularLocation>
</comment>
<dbReference type="PROSITE" id="PS50172">
    <property type="entry name" value="BRCT"/>
    <property type="match status" value="1"/>
</dbReference>
<accession>A0A553N8P2</accession>
<keyword evidence="7" id="KW-0548">Nucleotidyltransferase</keyword>
<dbReference type="GO" id="GO:0061608">
    <property type="term" value="F:nuclear import signal receptor activity"/>
    <property type="evidence" value="ECO:0007669"/>
    <property type="project" value="InterPro"/>
</dbReference>
<feature type="region of interest" description="Disordered" evidence="15">
    <location>
        <begin position="1132"/>
        <end position="1160"/>
    </location>
</feature>
<dbReference type="InterPro" id="IPR024721">
    <property type="entry name" value="Snurportin-1_N"/>
</dbReference>
<dbReference type="EMBL" id="VCGU01000459">
    <property type="protein sequence ID" value="TRY61780.1"/>
    <property type="molecule type" value="Genomic_DNA"/>
</dbReference>
<dbReference type="PANTHER" id="PTHR45990:SF1">
    <property type="entry name" value="DNA REPAIR PROTEIN REV1"/>
    <property type="match status" value="1"/>
</dbReference>
<evidence type="ECO:0000256" key="11">
    <source>
        <dbReference type="ARBA" id="ARBA00023125"/>
    </source>
</evidence>
<organism evidence="19 20">
    <name type="scientific">Tigriopus californicus</name>
    <name type="common">Marine copepod</name>
    <dbReference type="NCBI Taxonomy" id="6832"/>
    <lineage>
        <taxon>Eukaryota</taxon>
        <taxon>Metazoa</taxon>
        <taxon>Ecdysozoa</taxon>
        <taxon>Arthropoda</taxon>
        <taxon>Crustacea</taxon>
        <taxon>Multicrustacea</taxon>
        <taxon>Hexanauplia</taxon>
        <taxon>Copepoda</taxon>
        <taxon>Harpacticoida</taxon>
        <taxon>Harpacticidae</taxon>
        <taxon>Tigriopus</taxon>
    </lineage>
</organism>
<evidence type="ECO:0000256" key="2">
    <source>
        <dbReference type="ARBA" id="ARBA00004123"/>
    </source>
</evidence>
<keyword evidence="11" id="KW-0238">DNA-binding</keyword>
<dbReference type="Pfam" id="PF11799">
    <property type="entry name" value="IMS_C"/>
    <property type="match status" value="1"/>
</dbReference>